<dbReference type="EMBL" id="REGN01000969">
    <property type="protein sequence ID" value="RNA37844.1"/>
    <property type="molecule type" value="Genomic_DNA"/>
</dbReference>
<dbReference type="Proteomes" id="UP000276133">
    <property type="component" value="Unassembled WGS sequence"/>
</dbReference>
<comment type="caution">
    <text evidence="1">The sequence shown here is derived from an EMBL/GenBank/DDBJ whole genome shotgun (WGS) entry which is preliminary data.</text>
</comment>
<gene>
    <name evidence="1" type="ORF">BpHYR1_037403</name>
</gene>
<keyword evidence="2" id="KW-1185">Reference proteome</keyword>
<name>A0A3M7SPR3_BRAPC</name>
<reference evidence="1 2" key="1">
    <citation type="journal article" date="2018" name="Sci. Rep.">
        <title>Genomic signatures of local adaptation to the degree of environmental predictability in rotifers.</title>
        <authorList>
            <person name="Franch-Gras L."/>
            <person name="Hahn C."/>
            <person name="Garcia-Roger E.M."/>
            <person name="Carmona M.J."/>
            <person name="Serra M."/>
            <person name="Gomez A."/>
        </authorList>
    </citation>
    <scope>NUCLEOTIDE SEQUENCE [LARGE SCALE GENOMIC DNA]</scope>
    <source>
        <strain evidence="1">HYR1</strain>
    </source>
</reference>
<accession>A0A3M7SPR3</accession>
<evidence type="ECO:0000313" key="1">
    <source>
        <dbReference type="EMBL" id="RNA37844.1"/>
    </source>
</evidence>
<dbReference type="AlphaFoldDB" id="A0A3M7SPR3"/>
<proteinExistence type="predicted"/>
<protein>
    <submittedName>
        <fullName evidence="1">Uncharacterized protein</fullName>
    </submittedName>
</protein>
<organism evidence="1 2">
    <name type="scientific">Brachionus plicatilis</name>
    <name type="common">Marine rotifer</name>
    <name type="synonym">Brachionus muelleri</name>
    <dbReference type="NCBI Taxonomy" id="10195"/>
    <lineage>
        <taxon>Eukaryota</taxon>
        <taxon>Metazoa</taxon>
        <taxon>Spiralia</taxon>
        <taxon>Gnathifera</taxon>
        <taxon>Rotifera</taxon>
        <taxon>Eurotatoria</taxon>
        <taxon>Monogononta</taxon>
        <taxon>Pseudotrocha</taxon>
        <taxon>Ploima</taxon>
        <taxon>Brachionidae</taxon>
        <taxon>Brachionus</taxon>
    </lineage>
</organism>
<evidence type="ECO:0000313" key="2">
    <source>
        <dbReference type="Proteomes" id="UP000276133"/>
    </source>
</evidence>
<sequence length="209" mass="24371">MAEIQHKVPLIEASRQFQIQLDLLKLRAKQILVRMMTMLQNRINIFSYELFAIHLKASHSIAYPSQSGQNGELYLKETKAHFFYRRINTYGLHLSIDCFHSVTRPNSSQLHLEHFPDLHMGLGHPVLMPYYNAEEGDIEMNVFCCCKNANFVPNINYFCLNFGCKTSIIVQRFIQILRGINKRNKVQANFLKKDKFLSIIASLFMLEKL</sequence>